<dbReference type="AlphaFoldDB" id="A0A392QPA9"/>
<keyword evidence="1" id="KW-0732">Signal</keyword>
<reference evidence="2 3" key="1">
    <citation type="journal article" date="2018" name="Front. Plant Sci.">
        <title>Red Clover (Trifolium pratense) and Zigzag Clover (T. medium) - A Picture of Genomic Similarities and Differences.</title>
        <authorList>
            <person name="Dluhosova J."/>
            <person name="Istvanek J."/>
            <person name="Nedelnik J."/>
            <person name="Repkova J."/>
        </authorList>
    </citation>
    <scope>NUCLEOTIDE SEQUENCE [LARGE SCALE GENOMIC DNA]</scope>
    <source>
        <strain evidence="3">cv. 10/8</strain>
        <tissue evidence="2">Leaf</tissue>
    </source>
</reference>
<accession>A0A392QPA9</accession>
<feature type="chain" id="PRO_5017178091" evidence="1">
    <location>
        <begin position="19"/>
        <end position="42"/>
    </location>
</feature>
<sequence length="42" mass="4594">MRRQFVLFVILPIRNATAFGVVPCEPLVEAEGGCVSVYTPTL</sequence>
<evidence type="ECO:0000313" key="2">
    <source>
        <dbReference type="EMBL" id="MCI25376.1"/>
    </source>
</evidence>
<evidence type="ECO:0000256" key="1">
    <source>
        <dbReference type="SAM" id="SignalP"/>
    </source>
</evidence>
<organism evidence="2 3">
    <name type="scientific">Trifolium medium</name>
    <dbReference type="NCBI Taxonomy" id="97028"/>
    <lineage>
        <taxon>Eukaryota</taxon>
        <taxon>Viridiplantae</taxon>
        <taxon>Streptophyta</taxon>
        <taxon>Embryophyta</taxon>
        <taxon>Tracheophyta</taxon>
        <taxon>Spermatophyta</taxon>
        <taxon>Magnoliopsida</taxon>
        <taxon>eudicotyledons</taxon>
        <taxon>Gunneridae</taxon>
        <taxon>Pentapetalae</taxon>
        <taxon>rosids</taxon>
        <taxon>fabids</taxon>
        <taxon>Fabales</taxon>
        <taxon>Fabaceae</taxon>
        <taxon>Papilionoideae</taxon>
        <taxon>50 kb inversion clade</taxon>
        <taxon>NPAAA clade</taxon>
        <taxon>Hologalegina</taxon>
        <taxon>IRL clade</taxon>
        <taxon>Trifolieae</taxon>
        <taxon>Trifolium</taxon>
    </lineage>
</organism>
<evidence type="ECO:0000313" key="3">
    <source>
        <dbReference type="Proteomes" id="UP000265520"/>
    </source>
</evidence>
<keyword evidence="3" id="KW-1185">Reference proteome</keyword>
<comment type="caution">
    <text evidence="2">The sequence shown here is derived from an EMBL/GenBank/DDBJ whole genome shotgun (WGS) entry which is preliminary data.</text>
</comment>
<protein>
    <submittedName>
        <fullName evidence="2">Uncharacterized protein</fullName>
    </submittedName>
</protein>
<proteinExistence type="predicted"/>
<feature type="signal peptide" evidence="1">
    <location>
        <begin position="1"/>
        <end position="18"/>
    </location>
</feature>
<dbReference type="EMBL" id="LXQA010146895">
    <property type="protein sequence ID" value="MCI25376.1"/>
    <property type="molecule type" value="Genomic_DNA"/>
</dbReference>
<dbReference type="Proteomes" id="UP000265520">
    <property type="component" value="Unassembled WGS sequence"/>
</dbReference>
<name>A0A392QPA9_9FABA</name>
<feature type="non-terminal residue" evidence="2">
    <location>
        <position position="42"/>
    </location>
</feature>